<dbReference type="Proteomes" id="UP000623129">
    <property type="component" value="Unassembled WGS sequence"/>
</dbReference>
<dbReference type="InterPro" id="IPR003340">
    <property type="entry name" value="B3_DNA-bd"/>
</dbReference>
<keyword evidence="5" id="KW-0539">Nucleus</keyword>
<evidence type="ECO:0000256" key="1">
    <source>
        <dbReference type="ARBA" id="ARBA00004123"/>
    </source>
</evidence>
<dbReference type="OrthoDB" id="10250354at2759"/>
<evidence type="ECO:0000256" key="2">
    <source>
        <dbReference type="ARBA" id="ARBA00023015"/>
    </source>
</evidence>
<evidence type="ECO:0000313" key="8">
    <source>
        <dbReference type="EMBL" id="KAF3336709.1"/>
    </source>
</evidence>
<dbReference type="Pfam" id="PF11926">
    <property type="entry name" value="DUF3444"/>
    <property type="match status" value="2"/>
</dbReference>
<dbReference type="Pfam" id="PF02362">
    <property type="entry name" value="B3"/>
    <property type="match status" value="1"/>
</dbReference>
<keyword evidence="9" id="KW-1185">Reference proteome</keyword>
<dbReference type="GO" id="GO:0005634">
    <property type="term" value="C:nucleus"/>
    <property type="evidence" value="ECO:0007669"/>
    <property type="project" value="UniProtKB-SubCell"/>
</dbReference>
<reference evidence="8" key="1">
    <citation type="submission" date="2020-01" db="EMBL/GenBank/DDBJ databases">
        <title>Genome sequence of Kobresia littledalei, the first chromosome-level genome in the family Cyperaceae.</title>
        <authorList>
            <person name="Qu G."/>
        </authorList>
    </citation>
    <scope>NUCLEOTIDE SEQUENCE</scope>
    <source>
        <strain evidence="8">C.B.Clarke</strain>
        <tissue evidence="8">Leaf</tissue>
    </source>
</reference>
<feature type="region of interest" description="Disordered" evidence="6">
    <location>
        <begin position="240"/>
        <end position="269"/>
    </location>
</feature>
<evidence type="ECO:0000259" key="7">
    <source>
        <dbReference type="PROSITE" id="PS50863"/>
    </source>
</evidence>
<dbReference type="CDD" id="cd10017">
    <property type="entry name" value="B3_DNA"/>
    <property type="match status" value="1"/>
</dbReference>
<comment type="subcellular location">
    <subcellularLocation>
        <location evidence="1">Nucleus</location>
    </subcellularLocation>
</comment>
<evidence type="ECO:0000256" key="4">
    <source>
        <dbReference type="ARBA" id="ARBA00023163"/>
    </source>
</evidence>
<feature type="compositionally biased region" description="Acidic residues" evidence="6">
    <location>
        <begin position="321"/>
        <end position="331"/>
    </location>
</feature>
<dbReference type="Gene3D" id="2.40.330.10">
    <property type="entry name" value="DNA-binding pseudobarrel domain"/>
    <property type="match status" value="1"/>
</dbReference>
<keyword evidence="3" id="KW-0238">DNA-binding</keyword>
<feature type="compositionally biased region" description="Low complexity" evidence="6">
    <location>
        <begin position="178"/>
        <end position="189"/>
    </location>
</feature>
<dbReference type="EMBL" id="SWLB01000007">
    <property type="protein sequence ID" value="KAF3336709.1"/>
    <property type="molecule type" value="Genomic_DNA"/>
</dbReference>
<evidence type="ECO:0000256" key="6">
    <source>
        <dbReference type="SAM" id="MobiDB-lite"/>
    </source>
</evidence>
<protein>
    <submittedName>
        <fullName evidence="8">DnaJ subfamily B member 5</fullName>
    </submittedName>
</protein>
<feature type="compositionally biased region" description="Low complexity" evidence="6">
    <location>
        <begin position="250"/>
        <end position="260"/>
    </location>
</feature>
<dbReference type="PANTHER" id="PTHR47374">
    <property type="entry name" value="ENDOSOME ANTIGEN-LIKE PROTEIN, PUTATIVE (DUF3444)-RELATED"/>
    <property type="match status" value="1"/>
</dbReference>
<keyword evidence="2" id="KW-0805">Transcription regulation</keyword>
<feature type="region of interest" description="Disordered" evidence="6">
    <location>
        <begin position="625"/>
        <end position="659"/>
    </location>
</feature>
<dbReference type="SUPFAM" id="SSF101936">
    <property type="entry name" value="DNA-binding pseudobarrel domain"/>
    <property type="match status" value="1"/>
</dbReference>
<dbReference type="PANTHER" id="PTHR47374:SF6">
    <property type="entry name" value="ENDOSOME ANTIGEN-LIKE PROTEIN, PUTATIVE (DUF3444)-RELATED"/>
    <property type="match status" value="1"/>
</dbReference>
<feature type="region of interest" description="Disordered" evidence="6">
    <location>
        <begin position="284"/>
        <end position="388"/>
    </location>
</feature>
<comment type="caution">
    <text evidence="8">The sequence shown here is derived from an EMBL/GenBank/DDBJ whole genome shotgun (WGS) entry which is preliminary data.</text>
</comment>
<feature type="compositionally biased region" description="Acidic residues" evidence="6">
    <location>
        <begin position="354"/>
        <end position="380"/>
    </location>
</feature>
<feature type="compositionally biased region" description="Basic residues" evidence="6">
    <location>
        <begin position="150"/>
        <end position="163"/>
    </location>
</feature>
<feature type="domain" description="TF-B3" evidence="7">
    <location>
        <begin position="1"/>
        <end position="85"/>
    </location>
</feature>
<dbReference type="SMART" id="SM01019">
    <property type="entry name" value="B3"/>
    <property type="match status" value="1"/>
</dbReference>
<dbReference type="PROSITE" id="PS50863">
    <property type="entry name" value="B3"/>
    <property type="match status" value="1"/>
</dbReference>
<evidence type="ECO:0000256" key="5">
    <source>
        <dbReference type="ARBA" id="ARBA00023242"/>
    </source>
</evidence>
<dbReference type="InterPro" id="IPR024593">
    <property type="entry name" value="DUF3444"/>
</dbReference>
<organism evidence="8 9">
    <name type="scientific">Carex littledalei</name>
    <dbReference type="NCBI Taxonomy" id="544730"/>
    <lineage>
        <taxon>Eukaryota</taxon>
        <taxon>Viridiplantae</taxon>
        <taxon>Streptophyta</taxon>
        <taxon>Embryophyta</taxon>
        <taxon>Tracheophyta</taxon>
        <taxon>Spermatophyta</taxon>
        <taxon>Magnoliopsida</taxon>
        <taxon>Liliopsida</taxon>
        <taxon>Poales</taxon>
        <taxon>Cyperaceae</taxon>
        <taxon>Cyperoideae</taxon>
        <taxon>Cariceae</taxon>
        <taxon>Carex</taxon>
        <taxon>Carex subgen. Euthyceras</taxon>
    </lineage>
</organism>
<dbReference type="InterPro" id="IPR015300">
    <property type="entry name" value="DNA-bd_pseudobarrel_sf"/>
</dbReference>
<evidence type="ECO:0000313" key="9">
    <source>
        <dbReference type="Proteomes" id="UP000623129"/>
    </source>
</evidence>
<accession>A0A833RLA4</accession>
<feature type="region of interest" description="Disordered" evidence="6">
    <location>
        <begin position="128"/>
        <end position="195"/>
    </location>
</feature>
<sequence>MEKAEEKNIPIKFAKMFVMSENIELEGPSGYTWHVKIMRSESDNTFALQSGWKEFVTDNKIYENDILVFTYKDNSSFKVLIFDRSGCEKVAPFFAKNMNTEPGKESEESNDSSIREIAYTDERVCGKRKQRDFVQESSEGDSESDDGTVRKRKTKENRAKKASRPSYTQIRRGPPPAASTGTGTTTGKAGCNGSGTNQTFSTICQSCSMYDRTILKKALRCQNCLKPFIAYDMNEQVMPSGTGTGNGVKPNPNSRPNPSNGPTSAGPALVPLPMVIRNLKRSIFGNGQKGGSRLKSGPGTSAGTNVLPVQSNKRKRKFVIEEEEESDDSTDSSDGKDEIILEPQAQSNEKADRDDDLDDDMDNVNNDMDDDKEEEAEADLNSEPKEYTYPDPEFFQFDNLRDPTQFAVDQVWAVYDDRDGMPRFYARIKAVRTVPTFEIDIAWFEPDPDPFTQTWTRKGLPVATGAFKLGKTLCVDELLMFSHALSCNKVGKRNAFYIYPKKGEIWAMFKDWNFNWCSESGKKKKFDYEMVEVVSDLTDGTGFIVMPLVKINGFVSLFMQSREAAPVVIPKNEILRFSHNVPWYRTTGNERERVPQGAFELDSVSLPPDLDKAFSCIDLDPKLNEKSKEEKREDHAKSDKISSKEEKKEEREDHARSEGDYMAYEYPASEFYNFRNDRSIEKFKPGQTWALYSDPDKLPKYYAVVKRVDPEKKTVYITWLEPYNKDATGEEKRWIDTNLPLGCGTFRFGGKARYNNTDVFSHEVVNAVSSKMNVYEIVPAKTETWAVYKNWKIGWSMNDITKTCQYDLVRVSNVTRTWIEVLYLAKVAGHKTVFKLDHERKVMRIPKGEFVRFAHKIPAHRLSDKAGPNLSGCWELDPAALPESLLF</sequence>
<proteinExistence type="predicted"/>
<evidence type="ECO:0000256" key="3">
    <source>
        <dbReference type="ARBA" id="ARBA00023125"/>
    </source>
</evidence>
<gene>
    <name evidence="8" type="ORF">FCM35_KLT19295</name>
</gene>
<keyword evidence="4" id="KW-0804">Transcription</keyword>
<feature type="compositionally biased region" description="Polar residues" evidence="6">
    <location>
        <begin position="298"/>
        <end position="311"/>
    </location>
</feature>
<dbReference type="AlphaFoldDB" id="A0A833RLA4"/>
<name>A0A833RLA4_9POAL</name>
<dbReference type="GO" id="GO:0003677">
    <property type="term" value="F:DNA binding"/>
    <property type="evidence" value="ECO:0007669"/>
    <property type="project" value="UniProtKB-KW"/>
</dbReference>